<dbReference type="PANTHER" id="PTHR12419">
    <property type="entry name" value="OTU DOMAIN CONTAINING PROTEIN"/>
    <property type="match status" value="1"/>
</dbReference>
<dbReference type="OrthoDB" id="1930928at2759"/>
<keyword evidence="2" id="KW-1185">Reference proteome</keyword>
<protein>
    <submittedName>
        <fullName evidence="1">Uncharacterized protein</fullName>
    </submittedName>
</protein>
<evidence type="ECO:0000313" key="2">
    <source>
        <dbReference type="Proteomes" id="UP001152795"/>
    </source>
</evidence>
<dbReference type="Proteomes" id="UP001152795">
    <property type="component" value="Unassembled WGS sequence"/>
</dbReference>
<dbReference type="Gene3D" id="3.90.70.80">
    <property type="match status" value="1"/>
</dbReference>
<dbReference type="PANTHER" id="PTHR12419:SF11">
    <property type="entry name" value="OTU DOMAIN-CONTAINING PROTEIN DDB_G0284757"/>
    <property type="match status" value="1"/>
</dbReference>
<comment type="caution">
    <text evidence="1">The sequence shown here is derived from an EMBL/GenBank/DDBJ whole genome shotgun (WGS) entry which is preliminary data.</text>
</comment>
<organism evidence="1 2">
    <name type="scientific">Paramuricea clavata</name>
    <name type="common">Red gorgonian</name>
    <name type="synonym">Violescent sea-whip</name>
    <dbReference type="NCBI Taxonomy" id="317549"/>
    <lineage>
        <taxon>Eukaryota</taxon>
        <taxon>Metazoa</taxon>
        <taxon>Cnidaria</taxon>
        <taxon>Anthozoa</taxon>
        <taxon>Octocorallia</taxon>
        <taxon>Malacalcyonacea</taxon>
        <taxon>Plexauridae</taxon>
        <taxon>Paramuricea</taxon>
    </lineage>
</organism>
<dbReference type="InterPro" id="IPR050704">
    <property type="entry name" value="Peptidase_C85-like"/>
</dbReference>
<dbReference type="InterPro" id="IPR046700">
    <property type="entry name" value="DUF6570"/>
</dbReference>
<accession>A0A7D9IS08</accession>
<dbReference type="Pfam" id="PF20209">
    <property type="entry name" value="DUF6570"/>
    <property type="match status" value="1"/>
</dbReference>
<gene>
    <name evidence="1" type="ORF">PACLA_8A075053</name>
</gene>
<name>A0A7D9IS08_PARCT</name>
<dbReference type="Pfam" id="PF14214">
    <property type="entry name" value="Helitron_like_N"/>
    <property type="match status" value="1"/>
</dbReference>
<dbReference type="InterPro" id="IPR025476">
    <property type="entry name" value="Helitron_helicase-like"/>
</dbReference>
<dbReference type="InterPro" id="IPR038765">
    <property type="entry name" value="Papain-like_cys_pep_sf"/>
</dbReference>
<dbReference type="CDD" id="cd22758">
    <property type="entry name" value="OTU_232R-like"/>
    <property type="match status" value="1"/>
</dbReference>
<dbReference type="PROSITE" id="PS50802">
    <property type="entry name" value="OTU"/>
    <property type="match status" value="1"/>
</dbReference>
<sequence>MGKRVTLDDIPPELKDLRPLELRLISQRIPFMKLVGLPRGGQKAIHGSAVNVLCKLQQVTSLLPRLPNSAEVVAVKLKRKLAYKGHYMYECVRLKRVMDALRWLQENNQLYNDINVCEDWETYWQEDDADLWNAMTRACEEQSIVDQAIENSDTATGSLNECHPEDITNNLKIKDVPGDGNCFFHAVSFCLRAAGIQVISGPDIRAALIQYFQTTDEKRHYMVFLEFDDTTFTNSLSTEEQQLQEFEVYVNRLRNGEWADNLAVQGVVDMLNVNVRVINTITPNWIHQIQPRQQTTDNTITLGQMGELHYVALENVEETIRNESRFEEATNQIEDEEDIIAYEQTSKLRGIPYDTLLQDEQQLVNDDSTYSIAPEENQTPCAFLMDEKFEELANPSKYPYGRGGLSTKRQRKITARKYFNQRLLHKDGRFASDIDYLLAAQYTVEAKQVRDDMQITLRQTRGQSFQNRTVNAGLVKSSDNLQAMIRTDTAFKFLKNVRGSPAYWKTVLLDLLAMVRQLGMPTWFLTLSAADMQWPEVIQSIAHQYGKVLTADDVKNLPWLEKCKWLRSNPVTASRQFKHRLDQFFKEFIGGKANPIGELQDYMIRIEFQARGSPHAHTILWIKDAPELDVNTDEEVISFIDKYQTCVIPDEENTDLRNLVLSLQKHVHSSTCRKRGSCRFRFPHPPSGKTLIARPPDESDPTILQNVLKTNQEVLRKVR</sequence>
<dbReference type="GO" id="GO:0004843">
    <property type="term" value="F:cysteine-type deubiquitinase activity"/>
    <property type="evidence" value="ECO:0007669"/>
    <property type="project" value="TreeGrafter"/>
</dbReference>
<evidence type="ECO:0000313" key="1">
    <source>
        <dbReference type="EMBL" id="CAB4011985.1"/>
    </source>
</evidence>
<dbReference type="InterPro" id="IPR003323">
    <property type="entry name" value="OTU_dom"/>
</dbReference>
<reference evidence="1" key="1">
    <citation type="submission" date="2020-04" db="EMBL/GenBank/DDBJ databases">
        <authorList>
            <person name="Alioto T."/>
            <person name="Alioto T."/>
            <person name="Gomez Garrido J."/>
        </authorList>
    </citation>
    <scope>NUCLEOTIDE SEQUENCE</scope>
    <source>
        <strain evidence="1">A484AB</strain>
    </source>
</reference>
<dbReference type="AlphaFoldDB" id="A0A7D9IS08"/>
<dbReference type="SUPFAM" id="SSF54001">
    <property type="entry name" value="Cysteine proteinases"/>
    <property type="match status" value="1"/>
</dbReference>
<proteinExistence type="predicted"/>
<dbReference type="EMBL" id="CACRXK020007335">
    <property type="protein sequence ID" value="CAB4011985.1"/>
    <property type="molecule type" value="Genomic_DNA"/>
</dbReference>
<dbReference type="Pfam" id="PF02338">
    <property type="entry name" value="OTU"/>
    <property type="match status" value="1"/>
</dbReference>
<dbReference type="GO" id="GO:0016579">
    <property type="term" value="P:protein deubiquitination"/>
    <property type="evidence" value="ECO:0007669"/>
    <property type="project" value="TreeGrafter"/>
</dbReference>